<evidence type="ECO:0000313" key="1">
    <source>
        <dbReference type="EMBL" id="CDW88302.1"/>
    </source>
</evidence>
<organism evidence="1 2">
    <name type="scientific">Stylonychia lemnae</name>
    <name type="common">Ciliate</name>
    <dbReference type="NCBI Taxonomy" id="5949"/>
    <lineage>
        <taxon>Eukaryota</taxon>
        <taxon>Sar</taxon>
        <taxon>Alveolata</taxon>
        <taxon>Ciliophora</taxon>
        <taxon>Intramacronucleata</taxon>
        <taxon>Spirotrichea</taxon>
        <taxon>Stichotrichia</taxon>
        <taxon>Sporadotrichida</taxon>
        <taxon>Oxytrichidae</taxon>
        <taxon>Stylonychinae</taxon>
        <taxon>Stylonychia</taxon>
    </lineage>
</organism>
<dbReference type="EMBL" id="CCKQ01016431">
    <property type="protein sequence ID" value="CDW88302.1"/>
    <property type="molecule type" value="Genomic_DNA"/>
</dbReference>
<dbReference type="Proteomes" id="UP000039865">
    <property type="component" value="Unassembled WGS sequence"/>
</dbReference>
<gene>
    <name evidence="1" type="primary">Contig3074.g3286</name>
    <name evidence="1" type="ORF">STYLEM_17421</name>
</gene>
<keyword evidence="2" id="KW-1185">Reference proteome</keyword>
<dbReference type="InParanoid" id="A0A078B4Z7"/>
<protein>
    <submittedName>
        <fullName evidence="1">Uncharacterized protein</fullName>
    </submittedName>
</protein>
<proteinExistence type="predicted"/>
<sequence length="84" mass="9576">MQIVTVFKQNQIQSGLTLNLQVVQRKNMEPIIYESIINVRMNPVQRLKHPQQVLDIQQFIQGLAQAGCGQYGIGTYCYGNPQEI</sequence>
<reference evidence="1 2" key="1">
    <citation type="submission" date="2014-06" db="EMBL/GenBank/DDBJ databases">
        <authorList>
            <person name="Swart Estienne"/>
        </authorList>
    </citation>
    <scope>NUCLEOTIDE SEQUENCE [LARGE SCALE GENOMIC DNA]</scope>
    <source>
        <strain evidence="1 2">130c</strain>
    </source>
</reference>
<evidence type="ECO:0000313" key="2">
    <source>
        <dbReference type="Proteomes" id="UP000039865"/>
    </source>
</evidence>
<accession>A0A078B4Z7</accession>
<name>A0A078B4Z7_STYLE</name>
<dbReference type="AlphaFoldDB" id="A0A078B4Z7"/>